<dbReference type="EMBL" id="MEXN01000005">
    <property type="protein sequence ID" value="OGD03607.1"/>
    <property type="molecule type" value="Genomic_DNA"/>
</dbReference>
<accession>A0A1F4ZD15</accession>
<reference evidence="2 3" key="1">
    <citation type="journal article" date="2016" name="Nat. Commun.">
        <title>Thousands of microbial genomes shed light on interconnected biogeochemical processes in an aquifer system.</title>
        <authorList>
            <person name="Anantharaman K."/>
            <person name="Brown C.T."/>
            <person name="Hug L.A."/>
            <person name="Sharon I."/>
            <person name="Castelle C.J."/>
            <person name="Probst A.J."/>
            <person name="Thomas B.C."/>
            <person name="Singh A."/>
            <person name="Wilkins M.J."/>
            <person name="Karaoz U."/>
            <person name="Brodie E.L."/>
            <person name="Williams K.H."/>
            <person name="Hubbard S.S."/>
            <person name="Banfield J.F."/>
        </authorList>
    </citation>
    <scope>NUCLEOTIDE SEQUENCE [LARGE SCALE GENOMIC DNA]</scope>
</reference>
<feature type="domain" description="DUF5659" evidence="1">
    <location>
        <begin position="1"/>
        <end position="73"/>
    </location>
</feature>
<dbReference type="Pfam" id="PF18903">
    <property type="entry name" value="DUF5659"/>
    <property type="match status" value="1"/>
</dbReference>
<dbReference type="AlphaFoldDB" id="A0A1F4ZD15"/>
<evidence type="ECO:0000259" key="1">
    <source>
        <dbReference type="Pfam" id="PF18903"/>
    </source>
</evidence>
<gene>
    <name evidence="2" type="ORF">A2989_02905</name>
</gene>
<organism evidence="2 3">
    <name type="scientific">Candidatus Amesbacteria bacterium RIFCSPLOWO2_01_FULL_48_25</name>
    <dbReference type="NCBI Taxonomy" id="1797259"/>
    <lineage>
        <taxon>Bacteria</taxon>
        <taxon>Candidatus Amesiibacteriota</taxon>
    </lineage>
</organism>
<protein>
    <recommendedName>
        <fullName evidence="1">DUF5659 domain-containing protein</fullName>
    </recommendedName>
</protein>
<sequence length="76" mass="8873">MNSYKTKDLYEAALLYAIGVRLTGLEGEPRQLWFVFERREDTQRLADSYWAGEVKVVAKRYADAIRSLKDRLFARG</sequence>
<name>A0A1F4ZD15_9BACT</name>
<dbReference type="Proteomes" id="UP000177080">
    <property type="component" value="Unassembled WGS sequence"/>
</dbReference>
<proteinExistence type="predicted"/>
<dbReference type="InterPro" id="IPR043718">
    <property type="entry name" value="DUF5659"/>
</dbReference>
<dbReference type="STRING" id="1797259.A2989_02905"/>
<evidence type="ECO:0000313" key="2">
    <source>
        <dbReference type="EMBL" id="OGD03607.1"/>
    </source>
</evidence>
<comment type="caution">
    <text evidence="2">The sequence shown here is derived from an EMBL/GenBank/DDBJ whole genome shotgun (WGS) entry which is preliminary data.</text>
</comment>
<evidence type="ECO:0000313" key="3">
    <source>
        <dbReference type="Proteomes" id="UP000177080"/>
    </source>
</evidence>